<feature type="non-terminal residue" evidence="2">
    <location>
        <position position="1"/>
    </location>
</feature>
<feature type="compositionally biased region" description="Low complexity" evidence="1">
    <location>
        <begin position="159"/>
        <end position="186"/>
    </location>
</feature>
<evidence type="ECO:0000313" key="2">
    <source>
        <dbReference type="EMBL" id="KAB2569976.1"/>
    </source>
</evidence>
<feature type="compositionally biased region" description="Basic and acidic residues" evidence="1">
    <location>
        <begin position="44"/>
        <end position="97"/>
    </location>
</feature>
<dbReference type="AlphaFoldDB" id="A0A5N5CXE3"/>
<feature type="compositionally biased region" description="Polar residues" evidence="1">
    <location>
        <begin position="143"/>
        <end position="158"/>
    </location>
</feature>
<feature type="region of interest" description="Disordered" evidence="1">
    <location>
        <begin position="1"/>
        <end position="21"/>
    </location>
</feature>
<evidence type="ECO:0000256" key="1">
    <source>
        <dbReference type="SAM" id="MobiDB-lite"/>
    </source>
</evidence>
<dbReference type="EMBL" id="VCHE01000158">
    <property type="protein sequence ID" value="KAB2569976.1"/>
    <property type="molecule type" value="Genomic_DNA"/>
</dbReference>
<protein>
    <submittedName>
        <fullName evidence="2">Uncharacterized protein</fullName>
    </submittedName>
</protein>
<evidence type="ECO:0000313" key="3">
    <source>
        <dbReference type="Proteomes" id="UP000325902"/>
    </source>
</evidence>
<reference evidence="2 3" key="1">
    <citation type="journal article" date="2019" name="Sci. Rep.">
        <title>A multi-omics analysis of the grapevine pathogen Lasiodiplodia theobromae reveals that temperature affects the expression of virulence- and pathogenicity-related genes.</title>
        <authorList>
            <person name="Felix C."/>
            <person name="Meneses R."/>
            <person name="Goncalves M.F.M."/>
            <person name="Tilleman L."/>
            <person name="Duarte A.S."/>
            <person name="Jorrin-Novo J.V."/>
            <person name="Van de Peer Y."/>
            <person name="Deforce D."/>
            <person name="Van Nieuwerburgh F."/>
            <person name="Esteves A.C."/>
            <person name="Alves A."/>
        </authorList>
    </citation>
    <scope>NUCLEOTIDE SEQUENCE [LARGE SCALE GENOMIC DNA]</scope>
    <source>
        <strain evidence="2 3">LA-SOL3</strain>
    </source>
</reference>
<comment type="caution">
    <text evidence="2">The sequence shown here is derived from an EMBL/GenBank/DDBJ whole genome shotgun (WGS) entry which is preliminary data.</text>
</comment>
<proteinExistence type="predicted"/>
<dbReference type="Proteomes" id="UP000325902">
    <property type="component" value="Unassembled WGS sequence"/>
</dbReference>
<feature type="region of interest" description="Disordered" evidence="1">
    <location>
        <begin position="44"/>
        <end position="198"/>
    </location>
</feature>
<keyword evidence="3" id="KW-1185">Reference proteome</keyword>
<accession>A0A5N5CXE3</accession>
<organism evidence="2 3">
    <name type="scientific">Lasiodiplodia theobromae</name>
    <dbReference type="NCBI Taxonomy" id="45133"/>
    <lineage>
        <taxon>Eukaryota</taxon>
        <taxon>Fungi</taxon>
        <taxon>Dikarya</taxon>
        <taxon>Ascomycota</taxon>
        <taxon>Pezizomycotina</taxon>
        <taxon>Dothideomycetes</taxon>
        <taxon>Dothideomycetes incertae sedis</taxon>
        <taxon>Botryosphaeriales</taxon>
        <taxon>Botryosphaeriaceae</taxon>
        <taxon>Lasiodiplodia</taxon>
    </lineage>
</organism>
<name>A0A5N5CXE3_9PEZI</name>
<gene>
    <name evidence="2" type="ORF">DBV05_g11347</name>
</gene>
<feature type="compositionally biased region" description="Low complexity" evidence="1">
    <location>
        <begin position="113"/>
        <end position="127"/>
    </location>
</feature>
<sequence>GPSTAATAAVAAEEAGAGPPLSAEYIQRARLVQDEFEQFFRQRDEIERQERERKEREEEEKRENEERERKEKEKMQKESRERKEREKREKWQLRGEESTEVLDEGSGFDREMAASAASRAATLAAAGGTEGDGGFGPAAMTRYDSQQQPSHLSTSPSYGSNGQNNGENSNGQNNGDNSNANEGGSSYQWDPVDFGYFQ</sequence>